<gene>
    <name evidence="2" type="ORF">TESG_06526</name>
</gene>
<proteinExistence type="predicted"/>
<evidence type="ECO:0000313" key="2">
    <source>
        <dbReference type="EMBL" id="EGD99259.1"/>
    </source>
</evidence>
<keyword evidence="3" id="KW-1185">Reference proteome</keyword>
<reference evidence="3" key="1">
    <citation type="journal article" date="2012" name="MBio">
        <title>Comparative genome analysis of Trichophyton rubrum and related dermatophytes reveals candidate genes involved in infection.</title>
        <authorList>
            <person name="Martinez D.A."/>
            <person name="Oliver B.G."/>
            <person name="Graeser Y."/>
            <person name="Goldberg J.M."/>
            <person name="Li W."/>
            <person name="Martinez-Rossi N.M."/>
            <person name="Monod M."/>
            <person name="Shelest E."/>
            <person name="Barton R.C."/>
            <person name="Birch E."/>
            <person name="Brakhage A.A."/>
            <person name="Chen Z."/>
            <person name="Gurr S.J."/>
            <person name="Heiman D."/>
            <person name="Heitman J."/>
            <person name="Kosti I."/>
            <person name="Rossi A."/>
            <person name="Saif S."/>
            <person name="Samalova M."/>
            <person name="Saunders C.W."/>
            <person name="Shea T."/>
            <person name="Summerbell R.C."/>
            <person name="Xu J."/>
            <person name="Young S."/>
            <person name="Zeng Q."/>
            <person name="Birren B.W."/>
            <person name="Cuomo C.A."/>
            <person name="White T.C."/>
        </authorList>
    </citation>
    <scope>NUCLEOTIDE SEQUENCE [LARGE SCALE GENOMIC DNA]</scope>
    <source>
        <strain evidence="3">CBS 112818</strain>
    </source>
</reference>
<dbReference type="EMBL" id="GG698520">
    <property type="protein sequence ID" value="EGD99259.1"/>
    <property type="molecule type" value="Genomic_DNA"/>
</dbReference>
<feature type="signal peptide" evidence="1">
    <location>
        <begin position="1"/>
        <end position="26"/>
    </location>
</feature>
<name>F2S6R0_TRIT1</name>
<evidence type="ECO:0000313" key="3">
    <source>
        <dbReference type="Proteomes" id="UP000009172"/>
    </source>
</evidence>
<protein>
    <recommendedName>
        <fullName evidence="4">Secreted protein</fullName>
    </recommendedName>
</protein>
<dbReference type="AlphaFoldDB" id="F2S6R0"/>
<feature type="chain" id="PRO_5003285901" description="Secreted protein" evidence="1">
    <location>
        <begin position="27"/>
        <end position="151"/>
    </location>
</feature>
<evidence type="ECO:0008006" key="4">
    <source>
        <dbReference type="Google" id="ProtNLM"/>
    </source>
</evidence>
<keyword evidence="1" id="KW-0732">Signal</keyword>
<evidence type="ECO:0000256" key="1">
    <source>
        <dbReference type="SAM" id="SignalP"/>
    </source>
</evidence>
<sequence>MSFGLVRVSQYGVLCCLCCWPTTCISREHGLAALRLLPVPLSRLHTTGRRAGDIAVTNCPKQITKHQSMEQKIGSVAIPVSRWWDCSCVLSPAHERRKITRVMYTGWPYSRGLISVLTRFKINAARTEYDMRPSPNDLRLRFVCISFHVAS</sequence>
<accession>F2S6R0</accession>
<organism evidence="2 3">
    <name type="scientific">Trichophyton tonsurans (strain CBS 112818)</name>
    <name type="common">Scalp ringworm fungus</name>
    <dbReference type="NCBI Taxonomy" id="647933"/>
    <lineage>
        <taxon>Eukaryota</taxon>
        <taxon>Fungi</taxon>
        <taxon>Dikarya</taxon>
        <taxon>Ascomycota</taxon>
        <taxon>Pezizomycotina</taxon>
        <taxon>Eurotiomycetes</taxon>
        <taxon>Eurotiomycetidae</taxon>
        <taxon>Onygenales</taxon>
        <taxon>Arthrodermataceae</taxon>
        <taxon>Trichophyton</taxon>
    </lineage>
</organism>
<dbReference type="HOGENOM" id="CLU_1983140_0_0_1"/>
<dbReference type="Proteomes" id="UP000009172">
    <property type="component" value="Unassembled WGS sequence"/>
</dbReference>